<keyword evidence="3" id="KW-1133">Transmembrane helix</keyword>
<dbReference type="InterPro" id="IPR058625">
    <property type="entry name" value="MdtA-like_BSH"/>
</dbReference>
<keyword evidence="6" id="KW-1185">Reference proteome</keyword>
<dbReference type="RefSeq" id="WP_305909061.1">
    <property type="nucleotide sequence ID" value="NZ_CP157743.1"/>
</dbReference>
<proteinExistence type="inferred from homology"/>
<dbReference type="Gene3D" id="2.40.50.100">
    <property type="match status" value="2"/>
</dbReference>
<gene>
    <name evidence="5" type="ORF">Q9L42_007480</name>
</gene>
<dbReference type="PANTHER" id="PTHR30386">
    <property type="entry name" value="MEMBRANE FUSION SUBUNIT OF EMRAB-TOLC MULTIDRUG EFFLUX PUMP"/>
    <property type="match status" value="1"/>
</dbReference>
<accession>A0AAU7NY80</accession>
<dbReference type="KEGG" id="mech:Q9L42_007480"/>
<evidence type="ECO:0000259" key="4">
    <source>
        <dbReference type="Pfam" id="PF25917"/>
    </source>
</evidence>
<dbReference type="InterPro" id="IPR050739">
    <property type="entry name" value="MFP"/>
</dbReference>
<dbReference type="Gene3D" id="1.10.287.470">
    <property type="entry name" value="Helix hairpin bin"/>
    <property type="match status" value="1"/>
</dbReference>
<feature type="domain" description="Multidrug resistance protein MdtA-like barrel-sandwich hybrid" evidence="4">
    <location>
        <begin position="64"/>
        <end position="282"/>
    </location>
</feature>
<dbReference type="AlphaFoldDB" id="A0AAU7NY80"/>
<evidence type="ECO:0000313" key="5">
    <source>
        <dbReference type="EMBL" id="XBS21957.1"/>
    </source>
</evidence>
<keyword evidence="3" id="KW-0812">Transmembrane</keyword>
<evidence type="ECO:0000256" key="2">
    <source>
        <dbReference type="SAM" id="Coils"/>
    </source>
</evidence>
<keyword evidence="3" id="KW-0472">Membrane</keyword>
<dbReference type="Proteomes" id="UP001225378">
    <property type="component" value="Chromosome"/>
</dbReference>
<feature type="coiled-coil region" evidence="2">
    <location>
        <begin position="103"/>
        <end position="137"/>
    </location>
</feature>
<protein>
    <submittedName>
        <fullName evidence="5">HlyD family efflux transporter periplasmic adaptor subunit</fullName>
    </submittedName>
</protein>
<evidence type="ECO:0000256" key="3">
    <source>
        <dbReference type="SAM" id="Phobius"/>
    </source>
</evidence>
<comment type="similarity">
    <text evidence="1">Belongs to the membrane fusion protein (MFP) (TC 8.A.1) family.</text>
</comment>
<evidence type="ECO:0000256" key="1">
    <source>
        <dbReference type="ARBA" id="ARBA00009477"/>
    </source>
</evidence>
<dbReference type="Pfam" id="PF25917">
    <property type="entry name" value="BSH_RND"/>
    <property type="match status" value="1"/>
</dbReference>
<keyword evidence="2" id="KW-0175">Coiled coil</keyword>
<organism evidence="5 6">
    <name type="scientific">Methylomarinum roseum</name>
    <dbReference type="NCBI Taxonomy" id="3067653"/>
    <lineage>
        <taxon>Bacteria</taxon>
        <taxon>Pseudomonadati</taxon>
        <taxon>Pseudomonadota</taxon>
        <taxon>Gammaproteobacteria</taxon>
        <taxon>Methylococcales</taxon>
        <taxon>Methylococcaceae</taxon>
        <taxon>Methylomarinum</taxon>
    </lineage>
</organism>
<dbReference type="InterPro" id="IPR011053">
    <property type="entry name" value="Single_hybrid_motif"/>
</dbReference>
<dbReference type="EMBL" id="CP157743">
    <property type="protein sequence ID" value="XBS21957.1"/>
    <property type="molecule type" value="Genomic_DNA"/>
</dbReference>
<dbReference type="SUPFAM" id="SSF51230">
    <property type="entry name" value="Single hybrid motif"/>
    <property type="match status" value="1"/>
</dbReference>
<name>A0AAU7NY80_9GAMM</name>
<reference evidence="5 6" key="1">
    <citation type="journal article" date="2024" name="Microbiology">
        <title>Methylomarinum rosea sp. nov., a novel halophilic methanotrophic bacterium from the hypersaline Lake Elton.</title>
        <authorList>
            <person name="Suleimanov R.Z."/>
            <person name="Oshkin I.Y."/>
            <person name="Danilova O.V."/>
            <person name="Suzina N.E."/>
            <person name="Dedysh S.N."/>
        </authorList>
    </citation>
    <scope>NUCLEOTIDE SEQUENCE [LARGE SCALE GENOMIC DNA]</scope>
    <source>
        <strain evidence="5 6">Ch1-1</strain>
    </source>
</reference>
<sequence length="438" mass="49196">MRRLRTQNSLTAMSAAQTPRMVSRLARLFAWLFIVIPLVMLFVPWQQNVTGIGRVAAYAPVERQQTVDATVSGRIVQWHVKEGDRVRQGDKLVEIRDFDPLFKDRLQQQQAAASAKVAAKEQELQAYRLQRENLIAVRDIKVATAQYKLDVARQKVRSAVETLAATRATLDAARLQRERLQNLLSDGLVSRREFELAERDLNVALRSRNSTQASLQAARASEQAALADIERIRADAEAKISGVNAYLNKTLSELEESRASLVKFEVALARQQSQVIEAPRDGTILRLLSNPEAQVLKQGDPLAILIPSTDQYAVELWLDGNDAPLTLPGHHVRLQFEGWPAVQFVGWPEVAVGTFGGQVAFVDSTDNGNGKFRVMVVPDEQDRNWPSSRFLRQGVRVRGWVLLNQVTLGYEIWRQLNGFPPMLTPESPLSDIARKRLQ</sequence>
<dbReference type="SUPFAM" id="SSF111369">
    <property type="entry name" value="HlyD-like secretion proteins"/>
    <property type="match status" value="1"/>
</dbReference>
<evidence type="ECO:0000313" key="6">
    <source>
        <dbReference type="Proteomes" id="UP001225378"/>
    </source>
</evidence>
<feature type="transmembrane region" description="Helical" evidence="3">
    <location>
        <begin position="28"/>
        <end position="45"/>
    </location>
</feature>
<dbReference type="CDD" id="cd06849">
    <property type="entry name" value="lipoyl_domain"/>
    <property type="match status" value="1"/>
</dbReference>
<dbReference type="PANTHER" id="PTHR30386:SF27">
    <property type="entry name" value="MEMBRANE FUSION PROTEIN (MFP) FAMILY PROTEIN"/>
    <property type="match status" value="1"/>
</dbReference>